<keyword evidence="1" id="KW-0472">Membrane</keyword>
<keyword evidence="1" id="KW-1133">Transmembrane helix</keyword>
<feature type="transmembrane region" description="Helical" evidence="1">
    <location>
        <begin position="44"/>
        <end position="70"/>
    </location>
</feature>
<protein>
    <submittedName>
        <fullName evidence="2">Uncharacterized protein</fullName>
    </submittedName>
</protein>
<dbReference type="Proteomes" id="UP000256429">
    <property type="component" value="Unassembled WGS sequence"/>
</dbReference>
<evidence type="ECO:0000256" key="1">
    <source>
        <dbReference type="SAM" id="Phobius"/>
    </source>
</evidence>
<dbReference type="EMBL" id="QTTQ01000012">
    <property type="protein sequence ID" value="REE79731.1"/>
    <property type="molecule type" value="Genomic_DNA"/>
</dbReference>
<evidence type="ECO:0000313" key="2">
    <source>
        <dbReference type="EMBL" id="REE79731.1"/>
    </source>
</evidence>
<accession>A0A3D9RPY9</accession>
<proteinExistence type="predicted"/>
<dbReference type="RefSeq" id="WP_115881999.1">
    <property type="nucleotide sequence ID" value="NZ_QTTQ01000012.1"/>
</dbReference>
<keyword evidence="3" id="KW-1185">Reference proteome</keyword>
<dbReference type="AlphaFoldDB" id="A0A3D9RPY9"/>
<name>A0A3D9RPY9_9FLAO</name>
<feature type="transmembrane region" description="Helical" evidence="1">
    <location>
        <begin position="12"/>
        <end position="32"/>
    </location>
</feature>
<gene>
    <name evidence="2" type="ORF">BX611_2627</name>
</gene>
<organism evidence="2 3">
    <name type="scientific">Lutibacter oceani</name>
    <dbReference type="NCBI Taxonomy" id="1853311"/>
    <lineage>
        <taxon>Bacteria</taxon>
        <taxon>Pseudomonadati</taxon>
        <taxon>Bacteroidota</taxon>
        <taxon>Flavobacteriia</taxon>
        <taxon>Flavobacteriales</taxon>
        <taxon>Flavobacteriaceae</taxon>
        <taxon>Lutibacter</taxon>
    </lineage>
</organism>
<feature type="transmembrane region" description="Helical" evidence="1">
    <location>
        <begin position="77"/>
        <end position="96"/>
    </location>
</feature>
<reference evidence="2 3" key="1">
    <citation type="submission" date="2018-08" db="EMBL/GenBank/DDBJ databases">
        <title>Genomic Encyclopedia of Type Strains, Phase III (KMG-III): the genomes of soil and plant-associated and newly described type strains.</title>
        <authorList>
            <person name="Whitman W."/>
        </authorList>
    </citation>
    <scope>NUCLEOTIDE SEQUENCE [LARGE SCALE GENOMIC DNA]</scope>
    <source>
        <strain evidence="2 3">325-5</strain>
    </source>
</reference>
<keyword evidence="1" id="KW-0812">Transmembrane</keyword>
<evidence type="ECO:0000313" key="3">
    <source>
        <dbReference type="Proteomes" id="UP000256429"/>
    </source>
</evidence>
<dbReference type="OrthoDB" id="743724at2"/>
<comment type="caution">
    <text evidence="2">The sequence shown here is derived from an EMBL/GenBank/DDBJ whole genome shotgun (WGS) entry which is preliminary data.</text>
</comment>
<sequence>MTINLKKIGHITAIILIISGLLIVWIGQSMIASDFVSSNGVLGVMVVILGILFMVGGALLTIITFISWVFGTLVQHFGFKVVFLAAGIIGLSFYIYKIFVPTSSFKDPIPVGIIDGTIYSGPAFTENKVTVLTSNSSIMLIRVTDSIVDGYPWFQIAYNQSSKGYMWGGNLCAQDAWVNGLSGRCPSHQQEKTMTKFDSYNIDSSTKPIDIIDAIHKMLPGHWQSSTYELEFNEQKEIVYDENVIGRWFVEIDDDYSYNYEVWLKLQYNGKYSYQSNRYRISNLDASFLGLKKGLDYDFYKRIKD</sequence>